<dbReference type="Gene3D" id="3.30.465.10">
    <property type="match status" value="1"/>
</dbReference>
<dbReference type="InterPro" id="IPR016166">
    <property type="entry name" value="FAD-bd_PCMH"/>
</dbReference>
<dbReference type="HOGENOM" id="CLU_032465_0_0_6"/>
<keyword evidence="1" id="KW-0274">FAD</keyword>
<dbReference type="InterPro" id="IPR036318">
    <property type="entry name" value="FAD-bd_PCMH-like_sf"/>
</dbReference>
<name>S3NKQ9_9GAMM</name>
<dbReference type="AlphaFoldDB" id="S3NKQ9"/>
<feature type="domain" description="FAD-binding PCMH-type" evidence="2">
    <location>
        <begin position="10"/>
        <end position="179"/>
    </location>
</feature>
<accession>S3NKQ9</accession>
<evidence type="ECO:0000256" key="1">
    <source>
        <dbReference type="ARBA" id="ARBA00022827"/>
    </source>
</evidence>
<dbReference type="OrthoDB" id="143770at2"/>
<protein>
    <recommendedName>
        <fullName evidence="2">FAD-binding PCMH-type domain-containing protein</fullName>
    </recommendedName>
</protein>
<sequence length="433" mass="48943">MNKIQSWGRLTNHKHNIIQLSTPNSVINQISSNLNLGISHGMGRSYGDVALNRDRTLWLTTHLDHLISFDSSTGILHCEAGVSLQEIHRCLIPQGWMLPVSPGTQMITVGGAIANDVHGKNHHRYGSFGDHLISIKIVRTTGETIECSRTNNAEWFFATLGGIGLTGIIVEAIIQLRAVEGPWVHAETIPYNHLDDFFALSDTSEAAWEHNVSWIDCIRGKDAHGLFIRGNLKNPQHKRIPIIQDRSFPITPAFSMVNRLSLPVFNFAYFYANALKRQPKFIHYEKFFYPLDAIQQWNKIYGKKGFYQYQSVVPREVAKEATHEMLKVIKKSGEGSFLAVLKIFGEHESGGLLSFPRAGVTLALDFPNRGTKTLKLFNELDHIVTEAQGRLYLAKDTRMPRALFESGYPRFHEFLKYRDPGMSSEMSRRLLGS</sequence>
<dbReference type="Pfam" id="PF01565">
    <property type="entry name" value="FAD_binding_4"/>
    <property type="match status" value="1"/>
</dbReference>
<dbReference type="PANTHER" id="PTHR43762">
    <property type="entry name" value="L-GULONOLACTONE OXIDASE"/>
    <property type="match status" value="1"/>
</dbReference>
<reference evidence="3 4" key="1">
    <citation type="submission" date="2013-06" db="EMBL/GenBank/DDBJ databases">
        <title>The Genome Sequence of Acinetobacter rudis CIP 110305.</title>
        <authorList>
            <consortium name="The Broad Institute Genome Sequencing Platform"/>
            <consortium name="The Broad Institute Genome Sequencing Center for Infectious Disease"/>
            <person name="Cerqueira G."/>
            <person name="Feldgarden M."/>
            <person name="Courvalin P."/>
            <person name="Perichon B."/>
            <person name="Grillot-Courvalin C."/>
            <person name="Clermont D."/>
            <person name="Rocha E."/>
            <person name="Yoon E.-J."/>
            <person name="Nemec A."/>
            <person name="Young S.K."/>
            <person name="Zeng Q."/>
            <person name="Gargeya S."/>
            <person name="Fitzgerald M."/>
            <person name="Abouelleil A."/>
            <person name="Alvarado L."/>
            <person name="Berlin A.M."/>
            <person name="Chapman S.B."/>
            <person name="Dewar J."/>
            <person name="Goldberg J."/>
            <person name="Griggs A."/>
            <person name="Gujja S."/>
            <person name="Hansen M."/>
            <person name="Howarth C."/>
            <person name="Imamovic A."/>
            <person name="Larimer J."/>
            <person name="McCowan C."/>
            <person name="Murphy C."/>
            <person name="Pearson M."/>
            <person name="Priest M."/>
            <person name="Roberts A."/>
            <person name="Saif S."/>
            <person name="Shea T."/>
            <person name="Sykes S."/>
            <person name="Wortman J."/>
            <person name="Nusbaum C."/>
            <person name="Birren B."/>
        </authorList>
    </citation>
    <scope>NUCLEOTIDE SEQUENCE [LARGE SCALE GENOMIC DNA]</scope>
    <source>
        <strain evidence="3 4">CIP 110305</strain>
    </source>
</reference>
<dbReference type="eggNOG" id="COG0277">
    <property type="taxonomic scope" value="Bacteria"/>
</dbReference>
<proteinExistence type="predicted"/>
<dbReference type="RefSeq" id="WP_016654859.1">
    <property type="nucleotide sequence ID" value="NZ_KE340348.1"/>
</dbReference>
<comment type="caution">
    <text evidence="3">The sequence shown here is derived from an EMBL/GenBank/DDBJ whole genome shotgun (WGS) entry which is preliminary data.</text>
</comment>
<dbReference type="STRING" id="632955.GCA_000829675_02348"/>
<dbReference type="PANTHER" id="PTHR43762:SF1">
    <property type="entry name" value="D-ARABINONO-1,4-LACTONE OXIDASE"/>
    <property type="match status" value="1"/>
</dbReference>
<evidence type="ECO:0000259" key="2">
    <source>
        <dbReference type="PROSITE" id="PS51387"/>
    </source>
</evidence>
<dbReference type="EMBL" id="ATGI01000003">
    <property type="protein sequence ID" value="EPF80670.1"/>
    <property type="molecule type" value="Genomic_DNA"/>
</dbReference>
<dbReference type="PATRIC" id="fig|421052.3.peg.411"/>
<dbReference type="InterPro" id="IPR016169">
    <property type="entry name" value="FAD-bd_PCMH_sub2"/>
</dbReference>
<evidence type="ECO:0000313" key="4">
    <source>
        <dbReference type="Proteomes" id="UP000014568"/>
    </source>
</evidence>
<dbReference type="InterPro" id="IPR006094">
    <property type="entry name" value="Oxid_FAD_bind_N"/>
</dbReference>
<dbReference type="Proteomes" id="UP000014568">
    <property type="component" value="Unassembled WGS sequence"/>
</dbReference>
<gene>
    <name evidence="3" type="ORF">F945_00413</name>
</gene>
<dbReference type="InterPro" id="IPR010031">
    <property type="entry name" value="FAD_lactone_oxidase-like"/>
</dbReference>
<dbReference type="SUPFAM" id="SSF56176">
    <property type="entry name" value="FAD-binding/transporter-associated domain-like"/>
    <property type="match status" value="1"/>
</dbReference>
<keyword evidence="4" id="KW-1185">Reference proteome</keyword>
<dbReference type="GO" id="GO:0071949">
    <property type="term" value="F:FAD binding"/>
    <property type="evidence" value="ECO:0007669"/>
    <property type="project" value="InterPro"/>
</dbReference>
<evidence type="ECO:0000313" key="3">
    <source>
        <dbReference type="EMBL" id="EPF80670.1"/>
    </source>
</evidence>
<keyword evidence="1" id="KW-0285">Flavoprotein</keyword>
<dbReference type="GO" id="GO:0003885">
    <property type="term" value="F:D-arabinono-1,4-lactone oxidase activity"/>
    <property type="evidence" value="ECO:0007669"/>
    <property type="project" value="TreeGrafter"/>
</dbReference>
<organism evidence="3 4">
    <name type="scientific">Acinetobacter rudis CIP 110305</name>
    <dbReference type="NCBI Taxonomy" id="421052"/>
    <lineage>
        <taxon>Bacteria</taxon>
        <taxon>Pseudomonadati</taxon>
        <taxon>Pseudomonadota</taxon>
        <taxon>Gammaproteobacteria</taxon>
        <taxon>Moraxellales</taxon>
        <taxon>Moraxellaceae</taxon>
        <taxon>Acinetobacter</taxon>
    </lineage>
</organism>
<dbReference type="PROSITE" id="PS51387">
    <property type="entry name" value="FAD_PCMH"/>
    <property type="match status" value="1"/>
</dbReference>